<dbReference type="OMA" id="IDHCPTI"/>
<dbReference type="KEGG" id="spu:592922"/>
<protein>
    <recommendedName>
        <fullName evidence="3">Protein FAM78A</fullName>
    </recommendedName>
</protein>
<dbReference type="RefSeq" id="XP_797512.2">
    <property type="nucleotide sequence ID" value="XM_792419.5"/>
</dbReference>
<sequence length="265" mass="29930">MGCILSKRNKNHGLEGDIKVTDLHARIDPQPTTLIETSPTVLKYQTPHFRASAKVRFPPVSSSDTWEVGWVQGCSNMDFFITYGDLGISSWEIPALKSGQQRFVSDSDGKHYPWYGCTTEVGVIVGPTNCYTVCHLRMNDNFHPSITWDIPVRNSHEVKLTKLARDQSFTVWLIASNKTTGQKFVLRTIKWRMQINIAVDGRQPLGRRAHLLDPIIQEQPQILEPNQNELPPPEALRAPNANNAQTLIWRPMTGREVVIVPPVSQ</sequence>
<dbReference type="PANTHER" id="PTHR31655:SF7">
    <property type="entry name" value="PROTEIN FAM78A"/>
    <property type="match status" value="1"/>
</dbReference>
<proteinExistence type="predicted"/>
<dbReference type="OrthoDB" id="9971204at2759"/>
<evidence type="ECO:0000313" key="1">
    <source>
        <dbReference type="EnsemblMetazoa" id="XP_797512"/>
    </source>
</evidence>
<reference evidence="2" key="1">
    <citation type="submission" date="2015-02" db="EMBL/GenBank/DDBJ databases">
        <title>Genome sequencing for Strongylocentrotus purpuratus.</title>
        <authorList>
            <person name="Murali S."/>
            <person name="Liu Y."/>
            <person name="Vee V."/>
            <person name="English A."/>
            <person name="Wang M."/>
            <person name="Skinner E."/>
            <person name="Han Y."/>
            <person name="Muzny D.M."/>
            <person name="Worley K.C."/>
            <person name="Gibbs R.A."/>
        </authorList>
    </citation>
    <scope>NUCLEOTIDE SEQUENCE</scope>
</reference>
<evidence type="ECO:0000313" key="2">
    <source>
        <dbReference type="Proteomes" id="UP000007110"/>
    </source>
</evidence>
<dbReference type="AlphaFoldDB" id="A0A7M7RF18"/>
<evidence type="ECO:0008006" key="3">
    <source>
        <dbReference type="Google" id="ProtNLM"/>
    </source>
</evidence>
<dbReference type="Proteomes" id="UP000007110">
    <property type="component" value="Unassembled WGS sequence"/>
</dbReference>
<dbReference type="EnsemblMetazoa" id="XM_792419">
    <property type="protein sequence ID" value="XP_797512"/>
    <property type="gene ID" value="LOC592922"/>
</dbReference>
<dbReference type="PANTHER" id="PTHR31655">
    <property type="entry name" value="PROTEIN FAM78A"/>
    <property type="match status" value="1"/>
</dbReference>
<keyword evidence="2" id="KW-1185">Reference proteome</keyword>
<reference evidence="1" key="2">
    <citation type="submission" date="2021-01" db="UniProtKB">
        <authorList>
            <consortium name="EnsemblMetazoa"/>
        </authorList>
    </citation>
    <scope>IDENTIFICATION</scope>
</reference>
<dbReference type="FunCoup" id="A0A7M7RF18">
    <property type="interactions" value="698"/>
</dbReference>
<dbReference type="InterPro" id="IPR029638">
    <property type="entry name" value="FAM78"/>
</dbReference>
<dbReference type="InParanoid" id="A0A7M7RF18"/>
<accession>A0A7M7RF18</accession>
<organism evidence="1 2">
    <name type="scientific">Strongylocentrotus purpuratus</name>
    <name type="common">Purple sea urchin</name>
    <dbReference type="NCBI Taxonomy" id="7668"/>
    <lineage>
        <taxon>Eukaryota</taxon>
        <taxon>Metazoa</taxon>
        <taxon>Echinodermata</taxon>
        <taxon>Eleutherozoa</taxon>
        <taxon>Echinozoa</taxon>
        <taxon>Echinoidea</taxon>
        <taxon>Euechinoidea</taxon>
        <taxon>Echinacea</taxon>
        <taxon>Camarodonta</taxon>
        <taxon>Echinidea</taxon>
        <taxon>Strongylocentrotidae</taxon>
        <taxon>Strongylocentrotus</taxon>
    </lineage>
</organism>
<dbReference type="GeneID" id="592922"/>
<name>A0A7M7RF18_STRPU</name>